<comment type="caution">
    <text evidence="2">The sequence shown here is derived from an EMBL/GenBank/DDBJ whole genome shotgun (WGS) entry which is preliminary data.</text>
</comment>
<dbReference type="InterPro" id="IPR008886">
    <property type="entry name" value="UPF0227/Esterase_YqiA"/>
</dbReference>
<dbReference type="EMBL" id="QBIU01000001">
    <property type="protein sequence ID" value="MWV69742.1"/>
    <property type="molecule type" value="Genomic_DNA"/>
</dbReference>
<evidence type="ECO:0000313" key="1">
    <source>
        <dbReference type="EMBL" id="MWV69742.1"/>
    </source>
</evidence>
<evidence type="ECO:0000313" key="3">
    <source>
        <dbReference type="Proteomes" id="UP000029714"/>
    </source>
</evidence>
<evidence type="ECO:0000313" key="4">
    <source>
        <dbReference type="Proteomes" id="UP000477070"/>
    </source>
</evidence>
<keyword evidence="3" id="KW-1185">Reference proteome</keyword>
<dbReference type="EMBL" id="JRMP02000002">
    <property type="protein sequence ID" value="TLD95583.1"/>
    <property type="molecule type" value="Genomic_DNA"/>
</dbReference>
<dbReference type="Proteomes" id="UP000029714">
    <property type="component" value="Unassembled WGS sequence"/>
</dbReference>
<dbReference type="RefSeq" id="WP_118949254.1">
    <property type="nucleotide sequence ID" value="NZ_JRMP02000002.1"/>
</dbReference>
<accession>A0A347VWQ1</accession>
<dbReference type="OrthoDB" id="5323556at2"/>
<proteinExistence type="predicted"/>
<dbReference type="Gene3D" id="3.40.50.1820">
    <property type="entry name" value="alpha/beta hydrolase"/>
    <property type="match status" value="1"/>
</dbReference>
<dbReference type="Pfam" id="PF05728">
    <property type="entry name" value="UPF0227"/>
    <property type="match status" value="1"/>
</dbReference>
<evidence type="ECO:0000313" key="2">
    <source>
        <dbReference type="EMBL" id="TLD95583.1"/>
    </source>
</evidence>
<reference evidence="2 3" key="2">
    <citation type="journal article" date="2016" name="Infect. Immun.">
        <title>Helicobacter saguini, a Novel Helicobacter Isolated from Cotton-Top Tamarins with Ulcerative Colitis, Has Proinflammatory Properties and Induces Typhlocolitis and Dysplasia in Gnotobiotic IL-10-/- Mice.</title>
        <authorList>
            <person name="Shen Z."/>
            <person name="Mannion A."/>
            <person name="Whary M.T."/>
            <person name="Muthupalani S."/>
            <person name="Sheh A."/>
            <person name="Feng Y."/>
            <person name="Gong G."/>
            <person name="Vandamme P."/>
            <person name="Holcombe H.R."/>
            <person name="Paster B.J."/>
            <person name="Fox J.G."/>
        </authorList>
    </citation>
    <scope>NUCLEOTIDE SEQUENCE [LARGE SCALE GENOMIC DNA]</scope>
    <source>
        <strain evidence="2 3">MIT 97-6194</strain>
    </source>
</reference>
<reference evidence="1 4" key="4">
    <citation type="submission" date="2019-12" db="EMBL/GenBank/DDBJ databases">
        <title>Multi-Generational Helicobacter saguini Isolates.</title>
        <authorList>
            <person name="Mannion A."/>
            <person name="Shen Z."/>
            <person name="Fox J.G."/>
        </authorList>
    </citation>
    <scope>NUCLEOTIDE SEQUENCE [LARGE SCALE GENOMIC DNA]</scope>
    <source>
        <strain evidence="1">16-048</strain>
        <strain evidence="4">16-048 (F4)</strain>
    </source>
</reference>
<dbReference type="Proteomes" id="UP000477070">
    <property type="component" value="Unassembled WGS sequence"/>
</dbReference>
<protein>
    <recommendedName>
        <fullName evidence="5">Esterase</fullName>
    </recommendedName>
</protein>
<evidence type="ECO:0008006" key="5">
    <source>
        <dbReference type="Google" id="ProtNLM"/>
    </source>
</evidence>
<dbReference type="InterPro" id="IPR029058">
    <property type="entry name" value="AB_hydrolase_fold"/>
</dbReference>
<reference evidence="2" key="3">
    <citation type="submission" date="2018-04" db="EMBL/GenBank/DDBJ databases">
        <authorList>
            <person name="Sheh A."/>
            <person name="Shen Z."/>
            <person name="Mannion A.J."/>
            <person name="Fox J.G."/>
        </authorList>
    </citation>
    <scope>NUCLEOTIDE SEQUENCE</scope>
    <source>
        <strain evidence="2">MIT 97-6194</strain>
    </source>
</reference>
<reference evidence="2 3" key="1">
    <citation type="journal article" date="2014" name="Genome Announc.">
        <title>Draft genome sequences of eight enterohepatic helicobacter species isolated from both laboratory and wild rodents.</title>
        <authorList>
            <person name="Sheh A."/>
            <person name="Shen Z."/>
            <person name="Fox J.G."/>
        </authorList>
    </citation>
    <scope>NUCLEOTIDE SEQUENCE [LARGE SCALE GENOMIC DNA]</scope>
    <source>
        <strain evidence="2 3">MIT 97-6194</strain>
    </source>
</reference>
<gene>
    <name evidence="1" type="ORF">DCO61_06960</name>
    <name evidence="2" type="ORF">LS64_001640</name>
</gene>
<organism evidence="2 3">
    <name type="scientific">Helicobacter saguini</name>
    <dbReference type="NCBI Taxonomy" id="1548018"/>
    <lineage>
        <taxon>Bacteria</taxon>
        <taxon>Pseudomonadati</taxon>
        <taxon>Campylobacterota</taxon>
        <taxon>Epsilonproteobacteria</taxon>
        <taxon>Campylobacterales</taxon>
        <taxon>Helicobacteraceae</taxon>
        <taxon>Helicobacter</taxon>
    </lineage>
</organism>
<sequence length="236" mass="27127">MLYFYTYGFHSSLNCDAYKRLCDGLKINPVQLEYANGGLFLDNIKWLKEQILSYLNANFKTDSKLSANFSTQKVINNETFEPKNYPPFCFIGNSQGAFYLSQLAAFSVVDKSFPKPRALFLFNPVRDAILQLTKYIGDNLNTTTNTHFDFSNATLQSYKNALNHAGNTKDSIARYVFIALQDELINAQDSIKYWQNSSEIITFNSAHKIYDFSPFAKVLRDFENSQNDNYNVEYSK</sequence>
<name>A0A347VWQ1_9HELI</name>
<dbReference type="AlphaFoldDB" id="A0A347VWQ1"/>